<evidence type="ECO:0000313" key="1">
    <source>
        <dbReference type="EMBL" id="TWD14371.1"/>
    </source>
</evidence>
<reference evidence="1 2" key="1">
    <citation type="submission" date="2019-06" db="EMBL/GenBank/DDBJ databases">
        <title>Sequencing the genomes of 1000 actinobacteria strains.</title>
        <authorList>
            <person name="Klenk H.-P."/>
        </authorList>
    </citation>
    <scope>NUCLEOTIDE SEQUENCE [LARGE SCALE GENOMIC DNA]</scope>
    <source>
        <strain evidence="1 2">DSM 18935</strain>
    </source>
</reference>
<gene>
    <name evidence="1" type="ORF">FB557_1780</name>
</gene>
<dbReference type="OrthoDB" id="3541837at2"/>
<dbReference type="EMBL" id="VIUW01000003">
    <property type="protein sequence ID" value="TWD14371.1"/>
    <property type="molecule type" value="Genomic_DNA"/>
</dbReference>
<dbReference type="RefSeq" id="WP_144857251.1">
    <property type="nucleotide sequence ID" value="NZ_BAAAYT010000005.1"/>
</dbReference>
<dbReference type="Proteomes" id="UP000315628">
    <property type="component" value="Unassembled WGS sequence"/>
</dbReference>
<organism evidence="1 2">
    <name type="scientific">Marihabitans asiaticum</name>
    <dbReference type="NCBI Taxonomy" id="415218"/>
    <lineage>
        <taxon>Bacteria</taxon>
        <taxon>Bacillati</taxon>
        <taxon>Actinomycetota</taxon>
        <taxon>Actinomycetes</taxon>
        <taxon>Micrococcales</taxon>
        <taxon>Intrasporangiaceae</taxon>
        <taxon>Marihabitans</taxon>
    </lineage>
</organism>
<evidence type="ECO:0008006" key="3">
    <source>
        <dbReference type="Google" id="ProtNLM"/>
    </source>
</evidence>
<proteinExistence type="predicted"/>
<name>A0A560W9R8_9MICO</name>
<accession>A0A560W9R8</accession>
<dbReference type="AlphaFoldDB" id="A0A560W9R8"/>
<keyword evidence="2" id="KW-1185">Reference proteome</keyword>
<sequence>MTTQIAVRLPDAVVEYLDRSVAEGVGPSRAALVTSALERDMRRAAALRDAAILRERGTADDLDGLVAWSSADPQDVD</sequence>
<evidence type="ECO:0000313" key="2">
    <source>
        <dbReference type="Proteomes" id="UP000315628"/>
    </source>
</evidence>
<comment type="caution">
    <text evidence="1">The sequence shown here is derived from an EMBL/GenBank/DDBJ whole genome shotgun (WGS) entry which is preliminary data.</text>
</comment>
<protein>
    <recommendedName>
        <fullName evidence="3">Antitoxin</fullName>
    </recommendedName>
</protein>